<comment type="caution">
    <text evidence="7">The sequence shown here is derived from an EMBL/GenBank/DDBJ whole genome shotgun (WGS) entry which is preliminary data.</text>
</comment>
<keyword evidence="4 5" id="KW-0472">Membrane</keyword>
<accession>A0A9P7QYP7</accession>
<dbReference type="InterPro" id="IPR050307">
    <property type="entry name" value="Sterol_Desaturase_Related"/>
</dbReference>
<evidence type="ECO:0000256" key="1">
    <source>
        <dbReference type="ARBA" id="ARBA00004370"/>
    </source>
</evidence>
<evidence type="ECO:0000256" key="5">
    <source>
        <dbReference type="SAM" id="Phobius"/>
    </source>
</evidence>
<evidence type="ECO:0000256" key="2">
    <source>
        <dbReference type="ARBA" id="ARBA00022692"/>
    </source>
</evidence>
<keyword evidence="3 5" id="KW-1133">Transmembrane helix</keyword>
<dbReference type="Pfam" id="PF04116">
    <property type="entry name" value="FA_hydroxylase"/>
    <property type="match status" value="1"/>
</dbReference>
<dbReference type="GO" id="GO:0016491">
    <property type="term" value="F:oxidoreductase activity"/>
    <property type="evidence" value="ECO:0007669"/>
    <property type="project" value="InterPro"/>
</dbReference>
<evidence type="ECO:0000256" key="3">
    <source>
        <dbReference type="ARBA" id="ARBA00022989"/>
    </source>
</evidence>
<dbReference type="InterPro" id="IPR006694">
    <property type="entry name" value="Fatty_acid_hydroxylase"/>
</dbReference>
<feature type="transmembrane region" description="Helical" evidence="5">
    <location>
        <begin position="52"/>
        <end position="75"/>
    </location>
</feature>
<dbReference type="EMBL" id="JAESDN010000008">
    <property type="protein sequence ID" value="KAG7046458.1"/>
    <property type="molecule type" value="Genomic_DNA"/>
</dbReference>
<dbReference type="GO" id="GO:0016020">
    <property type="term" value="C:membrane"/>
    <property type="evidence" value="ECO:0007669"/>
    <property type="project" value="UniProtKB-SubCell"/>
</dbReference>
<evidence type="ECO:0000256" key="4">
    <source>
        <dbReference type="ARBA" id="ARBA00023136"/>
    </source>
</evidence>
<dbReference type="GO" id="GO:0008610">
    <property type="term" value="P:lipid biosynthetic process"/>
    <property type="evidence" value="ECO:0007669"/>
    <property type="project" value="InterPro"/>
</dbReference>
<evidence type="ECO:0000313" key="7">
    <source>
        <dbReference type="EMBL" id="KAG7046458.1"/>
    </source>
</evidence>
<proteinExistence type="predicted"/>
<feature type="domain" description="Fatty acid hydroxylase" evidence="6">
    <location>
        <begin position="96"/>
        <end position="214"/>
    </location>
</feature>
<organism evidence="7 8">
    <name type="scientific">Colletotrichum scovillei</name>
    <dbReference type="NCBI Taxonomy" id="1209932"/>
    <lineage>
        <taxon>Eukaryota</taxon>
        <taxon>Fungi</taxon>
        <taxon>Dikarya</taxon>
        <taxon>Ascomycota</taxon>
        <taxon>Pezizomycotina</taxon>
        <taxon>Sordariomycetes</taxon>
        <taxon>Hypocreomycetidae</taxon>
        <taxon>Glomerellales</taxon>
        <taxon>Glomerellaceae</taxon>
        <taxon>Colletotrichum</taxon>
        <taxon>Colletotrichum acutatum species complex</taxon>
    </lineage>
</organism>
<dbReference type="AlphaFoldDB" id="A0A9P7QYP7"/>
<dbReference type="PANTHER" id="PTHR11863">
    <property type="entry name" value="STEROL DESATURASE"/>
    <property type="match status" value="1"/>
</dbReference>
<name>A0A9P7QYP7_9PEZI</name>
<dbReference type="GO" id="GO:0005506">
    <property type="term" value="F:iron ion binding"/>
    <property type="evidence" value="ECO:0007669"/>
    <property type="project" value="InterPro"/>
</dbReference>
<feature type="transmembrane region" description="Helical" evidence="5">
    <location>
        <begin position="139"/>
        <end position="162"/>
    </location>
</feature>
<keyword evidence="2 5" id="KW-0812">Transmembrane</keyword>
<protein>
    <submittedName>
        <fullName evidence="7">Fatty acid hydroxylase</fullName>
    </submittedName>
</protein>
<feature type="transmembrane region" description="Helical" evidence="5">
    <location>
        <begin position="12"/>
        <end position="32"/>
    </location>
</feature>
<evidence type="ECO:0000259" key="6">
    <source>
        <dbReference type="Pfam" id="PF04116"/>
    </source>
</evidence>
<comment type="subcellular location">
    <subcellularLocation>
        <location evidence="1">Membrane</location>
    </subcellularLocation>
</comment>
<keyword evidence="8" id="KW-1185">Reference proteome</keyword>
<sequence length="298" mass="33605">MNDFLERCPPAYVELLGSLGIQVGYFACGMIMEKMRPAYVTATSREVLNKSILNHVILNSLHFAIATCMGGNSILSQGYPKKYQLPSWTELISQLVIALVLRDAVFWIVHRLLHIPGLYRVHAKHHEIKNPGDHHIFTISYMSVADFFFLYAIPIVSVARFLDMKLVTTLAFSFISATGEQVKLVWGDEAHDEHHVNGAVNFGAYGPMDWVCGTSGHLKNTARDTWTNECTAARCGAWNADVVCRAFELVGDLNYDGPASWVVIKYLVIWSVYVCKFLSDYGWIFEGGRQRWTLLNYG</sequence>
<reference evidence="7" key="1">
    <citation type="submission" date="2021-05" db="EMBL/GenBank/DDBJ databases">
        <title>Comparative genomics of three Colletotrichum scovillei strains and genetic complementation revealed genes involved fungal growth and virulence on chili pepper.</title>
        <authorList>
            <person name="Hsieh D.-K."/>
            <person name="Chuang S.-C."/>
            <person name="Chen C.-Y."/>
            <person name="Chao Y.-T."/>
            <person name="Lu M.-Y.J."/>
            <person name="Lee M.-H."/>
            <person name="Shih M.-C."/>
        </authorList>
    </citation>
    <scope>NUCLEOTIDE SEQUENCE</scope>
    <source>
        <strain evidence="7">Coll-153</strain>
    </source>
</reference>
<dbReference type="Proteomes" id="UP000699042">
    <property type="component" value="Unassembled WGS sequence"/>
</dbReference>
<gene>
    <name evidence="7" type="ORF">JMJ77_014688</name>
</gene>
<evidence type="ECO:0000313" key="8">
    <source>
        <dbReference type="Proteomes" id="UP000699042"/>
    </source>
</evidence>